<accession>A0A2R6NH77</accession>
<keyword evidence="4" id="KW-1185">Reference proteome</keyword>
<reference evidence="3 4" key="1">
    <citation type="submission" date="2018-02" db="EMBL/GenBank/DDBJ databases">
        <title>Genome sequence of the basidiomycete white-rot fungus Phlebia centrifuga.</title>
        <authorList>
            <person name="Granchi Z."/>
            <person name="Peng M."/>
            <person name="de Vries R.P."/>
            <person name="Hilden K."/>
            <person name="Makela M.R."/>
            <person name="Grigoriev I."/>
            <person name="Riley R."/>
        </authorList>
    </citation>
    <scope>NUCLEOTIDE SEQUENCE [LARGE SCALE GENOMIC DNA]</scope>
    <source>
        <strain evidence="3 4">FBCC195</strain>
    </source>
</reference>
<gene>
    <name evidence="3" type="ORF">PHLCEN_2v12764</name>
</gene>
<feature type="signal peptide" evidence="2">
    <location>
        <begin position="1"/>
        <end position="19"/>
    </location>
</feature>
<feature type="chain" id="PRO_5015315736" evidence="2">
    <location>
        <begin position="20"/>
        <end position="57"/>
    </location>
</feature>
<evidence type="ECO:0000313" key="4">
    <source>
        <dbReference type="Proteomes" id="UP000186601"/>
    </source>
</evidence>
<protein>
    <submittedName>
        <fullName evidence="3">Uncharacterized protein</fullName>
    </submittedName>
</protein>
<dbReference type="Proteomes" id="UP000186601">
    <property type="component" value="Unassembled WGS sequence"/>
</dbReference>
<organism evidence="3 4">
    <name type="scientific">Hermanssonia centrifuga</name>
    <dbReference type="NCBI Taxonomy" id="98765"/>
    <lineage>
        <taxon>Eukaryota</taxon>
        <taxon>Fungi</taxon>
        <taxon>Dikarya</taxon>
        <taxon>Basidiomycota</taxon>
        <taxon>Agaricomycotina</taxon>
        <taxon>Agaricomycetes</taxon>
        <taxon>Polyporales</taxon>
        <taxon>Meruliaceae</taxon>
        <taxon>Hermanssonia</taxon>
    </lineage>
</organism>
<sequence>MKFAIPFVVLVSAVKSVHSHTTVWSVWVNGVDQGSGVGIREPAYNDPPTNDSSSGWV</sequence>
<feature type="region of interest" description="Disordered" evidence="1">
    <location>
        <begin position="36"/>
        <end position="57"/>
    </location>
</feature>
<dbReference type="EMBL" id="MLYV02001287">
    <property type="protein sequence ID" value="PSR71352.1"/>
    <property type="molecule type" value="Genomic_DNA"/>
</dbReference>
<dbReference type="OrthoDB" id="4849160at2759"/>
<proteinExistence type="predicted"/>
<feature type="compositionally biased region" description="Polar residues" evidence="1">
    <location>
        <begin position="47"/>
        <end position="57"/>
    </location>
</feature>
<keyword evidence="2" id="KW-0732">Signal</keyword>
<name>A0A2R6NH77_9APHY</name>
<evidence type="ECO:0000313" key="3">
    <source>
        <dbReference type="EMBL" id="PSR71352.1"/>
    </source>
</evidence>
<evidence type="ECO:0000256" key="2">
    <source>
        <dbReference type="SAM" id="SignalP"/>
    </source>
</evidence>
<comment type="caution">
    <text evidence="3">The sequence shown here is derived from an EMBL/GenBank/DDBJ whole genome shotgun (WGS) entry which is preliminary data.</text>
</comment>
<dbReference type="AlphaFoldDB" id="A0A2R6NH77"/>
<evidence type="ECO:0000256" key="1">
    <source>
        <dbReference type="SAM" id="MobiDB-lite"/>
    </source>
</evidence>